<dbReference type="GO" id="GO:0070740">
    <property type="term" value="F:tubulin-glutamic acid ligase activity"/>
    <property type="evidence" value="ECO:0007669"/>
    <property type="project" value="TreeGrafter"/>
</dbReference>
<dbReference type="Gene3D" id="3.30.470.20">
    <property type="entry name" value="ATP-grasp fold, B domain"/>
    <property type="match status" value="1"/>
</dbReference>
<dbReference type="Pfam" id="PF03133">
    <property type="entry name" value="TTL"/>
    <property type="match status" value="1"/>
</dbReference>
<gene>
    <name evidence="7" type="primary">Contig4342.g4650</name>
    <name evidence="7" type="ORF">STYLEM_9639</name>
</gene>
<feature type="compositionally biased region" description="Polar residues" evidence="6">
    <location>
        <begin position="850"/>
        <end position="865"/>
    </location>
</feature>
<comment type="catalytic activity">
    <reaction evidence="5">
        <text>L-glutamyl-[protein] + L-glutamate + ATP = gamma-L-glutamyl-L-glutamyl-[protein] + ADP + phosphate + H(+)</text>
        <dbReference type="Rhea" id="RHEA:60144"/>
        <dbReference type="Rhea" id="RHEA-COMP:10208"/>
        <dbReference type="Rhea" id="RHEA-COMP:15517"/>
        <dbReference type="ChEBI" id="CHEBI:15378"/>
        <dbReference type="ChEBI" id="CHEBI:29973"/>
        <dbReference type="ChEBI" id="CHEBI:29985"/>
        <dbReference type="ChEBI" id="CHEBI:30616"/>
        <dbReference type="ChEBI" id="CHEBI:43474"/>
        <dbReference type="ChEBI" id="CHEBI:143622"/>
        <dbReference type="ChEBI" id="CHEBI:456216"/>
    </reaction>
    <physiologicalReaction direction="left-to-right" evidence="5">
        <dbReference type="Rhea" id="RHEA:60145"/>
    </physiologicalReaction>
</comment>
<evidence type="ECO:0000256" key="1">
    <source>
        <dbReference type="ARBA" id="ARBA00022598"/>
    </source>
</evidence>
<evidence type="ECO:0000256" key="5">
    <source>
        <dbReference type="ARBA" id="ARBA00049274"/>
    </source>
</evidence>
<dbReference type="SUPFAM" id="SSF56059">
    <property type="entry name" value="Glutathione synthetase ATP-binding domain-like"/>
    <property type="match status" value="1"/>
</dbReference>
<dbReference type="GO" id="GO:0005524">
    <property type="term" value="F:ATP binding"/>
    <property type="evidence" value="ECO:0007669"/>
    <property type="project" value="UniProtKB-KW"/>
</dbReference>
<dbReference type="PANTHER" id="PTHR12241">
    <property type="entry name" value="TUBULIN POLYGLUTAMYLASE"/>
    <property type="match status" value="1"/>
</dbReference>
<keyword evidence="2" id="KW-0547">Nucleotide-binding</keyword>
<dbReference type="InterPro" id="IPR004344">
    <property type="entry name" value="TTL/TTLL_fam"/>
</dbReference>
<dbReference type="PANTHER" id="PTHR12241:SF145">
    <property type="entry name" value="TUBULIN POLYGLUTAMYLASE TTLL5"/>
    <property type="match status" value="1"/>
</dbReference>
<sequence length="954" mass="112068">MLKCESKLVKFLFEQNGLISTDRHDWNVLWTHTQGKTYFYERLTQFQKINHFPNSTEITKKDRLAVNVIKMQDRYSRTYFNFIPETFILPDQFAEFQEKFEQQEARIKSQFQSGLGPGEGNINQRPIRKNFWIIKPTCSSRGRGIYIIDNLKQVPRHENLVISRYLDNPLLLYGHKFDLRIYVVVTSYDPLRVYVYREGLVRFASEKYDITKFNDETKYSHLTNYSINKKNENYIQNEVRQNNLIIYRMLMKMIVGLNGASVHLVSICVQIPQDSMMNPHLKKIDQNKMNTEKSRRQTLSLNRTFQKENPNDRYENENSGFTEQIIQEMHSQLKMMDDLNYQQKDFICQYIQLPTKSKEFIIENTDFYDCFISSNKGNQQMLYQFIQSDQYLVFKDIKRCNNLFKNIKIQNLPLKPVRNLSTKNKIDQVQLKNQIEKKKKDQIKLIIQVLKRFKLVICSIIEDELEHDVDIEIVQKMALFFTNKQVFNLEELDFQLDLDSIKLKHIYSLIDSLYKIFSQSIKPKSKSGNHPNVLRQSGKNILNSNVRSQTNLAQNSDEFDSIDNEQLLTQIIKQTLDKVENDKHDEIKFFLEKNMFTTRENEKISILDSLIFVSSVIKQNHLPKLKIQVDDQSNTNDLYSYYQNKINQNSHRHKTTKSVPKQNEVLVTSVKGSDSIMSKIKTKGVSEPQLLLGSKNFIKSDYLSKQMDKRGSLQPPSNRNKQDDHDYEGFQTADNRVQITSKEEQNSCIRILQQIIEEKKGQFMGGSSQNFFRQRYSKDQVVNVSNKIIQKELLELSTLQSAKNNPAELRDAINFFNTTLSTVKYGKYGNYQQSNSQNVTKSRIRKNELNHSSQSNRNNKSFSNGSKVKQYIETDNQKSNPGQIYEIYGPSTNASRLVNQKFNNMVNNNQSLKNIYTESLKARLVTMNRDSQNKIRINEKQKVTNNQQQQSQYQ</sequence>
<accession>A0A078AFM9</accession>
<dbReference type="AlphaFoldDB" id="A0A078AFM9"/>
<dbReference type="InParanoid" id="A0A078AFM9"/>
<dbReference type="Proteomes" id="UP000039865">
    <property type="component" value="Unassembled WGS sequence"/>
</dbReference>
<evidence type="ECO:0000313" key="8">
    <source>
        <dbReference type="Proteomes" id="UP000039865"/>
    </source>
</evidence>
<keyword evidence="3" id="KW-0067">ATP-binding</keyword>
<evidence type="ECO:0000256" key="2">
    <source>
        <dbReference type="ARBA" id="ARBA00022741"/>
    </source>
</evidence>
<evidence type="ECO:0000256" key="3">
    <source>
        <dbReference type="ARBA" id="ARBA00022840"/>
    </source>
</evidence>
<dbReference type="PROSITE" id="PS51221">
    <property type="entry name" value="TTL"/>
    <property type="match status" value="1"/>
</dbReference>
<dbReference type="OrthoDB" id="202825at2759"/>
<feature type="region of interest" description="Disordered" evidence="6">
    <location>
        <begin position="707"/>
        <end position="727"/>
    </location>
</feature>
<proteinExistence type="predicted"/>
<dbReference type="EMBL" id="CCKQ01009170">
    <property type="protein sequence ID" value="CDW80636.1"/>
    <property type="molecule type" value="Genomic_DNA"/>
</dbReference>
<dbReference type="GO" id="GO:0015631">
    <property type="term" value="F:tubulin binding"/>
    <property type="evidence" value="ECO:0007669"/>
    <property type="project" value="TreeGrafter"/>
</dbReference>
<name>A0A078AFM9_STYLE</name>
<dbReference type="GO" id="GO:0036064">
    <property type="term" value="C:ciliary basal body"/>
    <property type="evidence" value="ECO:0007669"/>
    <property type="project" value="TreeGrafter"/>
</dbReference>
<evidence type="ECO:0000313" key="7">
    <source>
        <dbReference type="EMBL" id="CDW80636.1"/>
    </source>
</evidence>
<evidence type="ECO:0000256" key="4">
    <source>
        <dbReference type="ARBA" id="ARBA00041448"/>
    </source>
</evidence>
<feature type="region of interest" description="Disordered" evidence="6">
    <location>
        <begin position="831"/>
        <end position="865"/>
    </location>
</feature>
<organism evidence="7 8">
    <name type="scientific">Stylonychia lemnae</name>
    <name type="common">Ciliate</name>
    <dbReference type="NCBI Taxonomy" id="5949"/>
    <lineage>
        <taxon>Eukaryota</taxon>
        <taxon>Sar</taxon>
        <taxon>Alveolata</taxon>
        <taxon>Ciliophora</taxon>
        <taxon>Intramacronucleata</taxon>
        <taxon>Spirotrichea</taxon>
        <taxon>Stichotrichia</taxon>
        <taxon>Sporadotrichida</taxon>
        <taxon>Oxytrichidae</taxon>
        <taxon>Stylonychinae</taxon>
        <taxon>Stylonychia</taxon>
    </lineage>
</organism>
<dbReference type="GO" id="GO:0000226">
    <property type="term" value="P:microtubule cytoskeleton organization"/>
    <property type="evidence" value="ECO:0007669"/>
    <property type="project" value="TreeGrafter"/>
</dbReference>
<keyword evidence="1 7" id="KW-0436">Ligase</keyword>
<keyword evidence="8" id="KW-1185">Reference proteome</keyword>
<reference evidence="7 8" key="1">
    <citation type="submission" date="2014-06" db="EMBL/GenBank/DDBJ databases">
        <authorList>
            <person name="Swart Estienne"/>
        </authorList>
    </citation>
    <scope>NUCLEOTIDE SEQUENCE [LARGE SCALE GENOMIC DNA]</scope>
    <source>
        <strain evidence="7 8">130c</strain>
    </source>
</reference>
<evidence type="ECO:0000256" key="6">
    <source>
        <dbReference type="SAM" id="MobiDB-lite"/>
    </source>
</evidence>
<feature type="compositionally biased region" description="Polar residues" evidence="6">
    <location>
        <begin position="831"/>
        <end position="841"/>
    </location>
</feature>
<protein>
    <recommendedName>
        <fullName evidence="4">Tubulin--tyrosine ligase-like protein 5</fullName>
    </recommendedName>
</protein>